<organism evidence="2 3">
    <name type="scientific">Sphagnum troendelagicum</name>
    <dbReference type="NCBI Taxonomy" id="128251"/>
    <lineage>
        <taxon>Eukaryota</taxon>
        <taxon>Viridiplantae</taxon>
        <taxon>Streptophyta</taxon>
        <taxon>Embryophyta</taxon>
        <taxon>Bryophyta</taxon>
        <taxon>Sphagnophytina</taxon>
        <taxon>Sphagnopsida</taxon>
        <taxon>Sphagnales</taxon>
        <taxon>Sphagnaceae</taxon>
        <taxon>Sphagnum</taxon>
    </lineage>
</organism>
<dbReference type="EMBL" id="OZ019895">
    <property type="protein sequence ID" value="CAK9220607.1"/>
    <property type="molecule type" value="Genomic_DNA"/>
</dbReference>
<feature type="domain" description="DnaJ homologue subfamily C member 28 conserved" evidence="1">
    <location>
        <begin position="113"/>
        <end position="173"/>
    </location>
</feature>
<gene>
    <name evidence="2" type="ORF">CSSPTR1EN2_LOCUS15541</name>
</gene>
<protein>
    <recommendedName>
        <fullName evidence="1">DnaJ homologue subfamily C member 28 conserved domain-containing protein</fullName>
    </recommendedName>
</protein>
<keyword evidence="3" id="KW-1185">Reference proteome</keyword>
<dbReference type="InterPro" id="IPR052573">
    <property type="entry name" value="DnaJ_C_subfamily_28"/>
</dbReference>
<evidence type="ECO:0000313" key="2">
    <source>
        <dbReference type="EMBL" id="CAK9220607.1"/>
    </source>
</evidence>
<dbReference type="PANTHER" id="PTHR39158">
    <property type="entry name" value="OS08G0560600 PROTEIN"/>
    <property type="match status" value="1"/>
</dbReference>
<dbReference type="Pfam" id="PF09350">
    <property type="entry name" value="DJC28_CD"/>
    <property type="match status" value="1"/>
</dbReference>
<name>A0ABP0UGD3_9BRYO</name>
<proteinExistence type="predicted"/>
<sequence>MATTISGCLSSCVRMSNTSRRICRCMISGEVWRVSCAASSFSSVSDDRDKSLFGDDALKLGNNNKTKKKAAAASKNVAERIRVVFERLHELRLPPELRGRHDFVRSEADLMNVVEQRIQHSQREGDFENLSGKGKPLEMVGNPHADPDEDIAYRVLAKNGFAPEWVELNKDIRFRIWRWRAALRLAWQQQLEDTQRDECEKQQKWTTLLLQFEEELQDVNRKVLRYNLIVPFGRQIFGYKLEKELQRLHDEAKEKRASSDD</sequence>
<dbReference type="Proteomes" id="UP001497512">
    <property type="component" value="Chromosome 3"/>
</dbReference>
<evidence type="ECO:0000313" key="3">
    <source>
        <dbReference type="Proteomes" id="UP001497512"/>
    </source>
</evidence>
<reference evidence="2" key="1">
    <citation type="submission" date="2024-02" db="EMBL/GenBank/DDBJ databases">
        <authorList>
            <consortium name="ELIXIR-Norway"/>
            <consortium name="Elixir Norway"/>
        </authorList>
    </citation>
    <scope>NUCLEOTIDE SEQUENCE</scope>
</reference>
<accession>A0ABP0UGD3</accession>
<dbReference type="PANTHER" id="PTHR39158:SF1">
    <property type="entry name" value="DNAJ HOMOLOG SUBFAMILY C MEMBER 28"/>
    <property type="match status" value="1"/>
</dbReference>
<dbReference type="InterPro" id="IPR018961">
    <property type="entry name" value="DnaJ_homolog_subfam-C_membr-28"/>
</dbReference>
<evidence type="ECO:0000259" key="1">
    <source>
        <dbReference type="Pfam" id="PF09350"/>
    </source>
</evidence>